<evidence type="ECO:0000313" key="2">
    <source>
        <dbReference type="Proteomes" id="UP000327044"/>
    </source>
</evidence>
<organism evidence="1 2">
    <name type="scientific">Photinus pyralis</name>
    <name type="common">Common eastern firefly</name>
    <name type="synonym">Lampyris pyralis</name>
    <dbReference type="NCBI Taxonomy" id="7054"/>
    <lineage>
        <taxon>Eukaryota</taxon>
        <taxon>Metazoa</taxon>
        <taxon>Ecdysozoa</taxon>
        <taxon>Arthropoda</taxon>
        <taxon>Hexapoda</taxon>
        <taxon>Insecta</taxon>
        <taxon>Pterygota</taxon>
        <taxon>Neoptera</taxon>
        <taxon>Endopterygota</taxon>
        <taxon>Coleoptera</taxon>
        <taxon>Polyphaga</taxon>
        <taxon>Elateriformia</taxon>
        <taxon>Elateroidea</taxon>
        <taxon>Lampyridae</taxon>
        <taxon>Lampyrinae</taxon>
        <taxon>Photinus</taxon>
    </lineage>
</organism>
<feature type="non-terminal residue" evidence="1">
    <location>
        <position position="57"/>
    </location>
</feature>
<name>A0A5N4AJM0_PHOPY</name>
<protein>
    <submittedName>
        <fullName evidence="1">Uncharacterized protein</fullName>
    </submittedName>
</protein>
<accession>A0A5N4AJM0</accession>
<keyword evidence="2" id="KW-1185">Reference proteome</keyword>
<feature type="non-terminal residue" evidence="1">
    <location>
        <position position="1"/>
    </location>
</feature>
<dbReference type="Proteomes" id="UP000327044">
    <property type="component" value="Unassembled WGS sequence"/>
</dbReference>
<proteinExistence type="predicted"/>
<dbReference type="EMBL" id="VVIM01000006">
    <property type="protein sequence ID" value="KAB0797540.1"/>
    <property type="molecule type" value="Genomic_DNA"/>
</dbReference>
<reference evidence="1 2" key="1">
    <citation type="journal article" date="2018" name="Elife">
        <title>Firefly genomes illuminate parallel origins of bioluminescence in beetles.</title>
        <authorList>
            <person name="Fallon T.R."/>
            <person name="Lower S.E."/>
            <person name="Chang C.H."/>
            <person name="Bessho-Uehara M."/>
            <person name="Martin G.J."/>
            <person name="Bewick A.J."/>
            <person name="Behringer M."/>
            <person name="Debat H.J."/>
            <person name="Wong I."/>
            <person name="Day J.C."/>
            <person name="Suvorov A."/>
            <person name="Silva C.J."/>
            <person name="Stanger-Hall K.F."/>
            <person name="Hall D.W."/>
            <person name="Schmitz R.J."/>
            <person name="Nelson D.R."/>
            <person name="Lewis S.M."/>
            <person name="Shigenobu S."/>
            <person name="Bybee S.M."/>
            <person name="Larracuente A.M."/>
            <person name="Oba Y."/>
            <person name="Weng J.K."/>
        </authorList>
    </citation>
    <scope>NUCLEOTIDE SEQUENCE [LARGE SCALE GENOMIC DNA]</scope>
    <source>
        <strain evidence="1">1611_PpyrPB1</strain>
        <tissue evidence="1">Whole body</tissue>
    </source>
</reference>
<evidence type="ECO:0000313" key="1">
    <source>
        <dbReference type="EMBL" id="KAB0797540.1"/>
    </source>
</evidence>
<gene>
    <name evidence="1" type="ORF">PPYR_08533</name>
</gene>
<sequence length="57" mass="6487">RDRVVRAFQVLGVDYKVPISCVEIINTTITDEDFQYERSDDSDSTMALSSIEFLNLA</sequence>
<dbReference type="AlphaFoldDB" id="A0A5N4AJM0"/>
<comment type="caution">
    <text evidence="1">The sequence shown here is derived from an EMBL/GenBank/DDBJ whole genome shotgun (WGS) entry which is preliminary data.</text>
</comment>
<dbReference type="InParanoid" id="A0A5N4AJM0"/>